<accession>A0A267G0E3</accession>
<dbReference type="AlphaFoldDB" id="A0A267G0E3"/>
<dbReference type="EMBL" id="NIVC01002047">
    <property type="protein sequence ID" value="PAA61312.1"/>
    <property type="molecule type" value="Genomic_DNA"/>
</dbReference>
<evidence type="ECO:0000313" key="2">
    <source>
        <dbReference type="EMBL" id="PAA78904.1"/>
    </source>
</evidence>
<dbReference type="EMBL" id="NIVC01000660">
    <property type="protein sequence ID" value="PAA78904.1"/>
    <property type="molecule type" value="Genomic_DNA"/>
</dbReference>
<name>A0A267G0E3_9PLAT</name>
<dbReference type="Proteomes" id="UP000215902">
    <property type="component" value="Unassembled WGS sequence"/>
</dbReference>
<sequence>MPYTLVYPDNFLIGLAWAHTGPPQLPARKLLADNCQPENCQPTIASQQLPANNCQPTIASQQLPANNC</sequence>
<protein>
    <submittedName>
        <fullName evidence="2">Uncharacterized protein</fullName>
    </submittedName>
</protein>
<reference evidence="2 3" key="1">
    <citation type="submission" date="2017-06" db="EMBL/GenBank/DDBJ databases">
        <title>A platform for efficient transgenesis in Macrostomum lignano, a flatworm model organism for stem cell research.</title>
        <authorList>
            <person name="Berezikov E."/>
        </authorList>
    </citation>
    <scope>NUCLEOTIDE SEQUENCE [LARGE SCALE GENOMIC DNA]</scope>
    <source>
        <strain evidence="2">DV1</strain>
        <tissue evidence="2">Whole organism</tissue>
    </source>
</reference>
<gene>
    <name evidence="1" type="ORF">BOX15_Mlig027661g1</name>
    <name evidence="2" type="ORF">BOX15_Mlig027661g2</name>
</gene>
<organism evidence="2 3">
    <name type="scientific">Macrostomum lignano</name>
    <dbReference type="NCBI Taxonomy" id="282301"/>
    <lineage>
        <taxon>Eukaryota</taxon>
        <taxon>Metazoa</taxon>
        <taxon>Spiralia</taxon>
        <taxon>Lophotrochozoa</taxon>
        <taxon>Platyhelminthes</taxon>
        <taxon>Rhabditophora</taxon>
        <taxon>Macrostomorpha</taxon>
        <taxon>Macrostomida</taxon>
        <taxon>Macrostomidae</taxon>
        <taxon>Macrostomum</taxon>
    </lineage>
</organism>
<proteinExistence type="predicted"/>
<evidence type="ECO:0000313" key="3">
    <source>
        <dbReference type="Proteomes" id="UP000215902"/>
    </source>
</evidence>
<evidence type="ECO:0000313" key="1">
    <source>
        <dbReference type="EMBL" id="PAA61312.1"/>
    </source>
</evidence>
<keyword evidence="3" id="KW-1185">Reference proteome</keyword>
<comment type="caution">
    <text evidence="2">The sequence shown here is derived from an EMBL/GenBank/DDBJ whole genome shotgun (WGS) entry which is preliminary data.</text>
</comment>